<evidence type="ECO:0000256" key="5">
    <source>
        <dbReference type="ARBA" id="ARBA00023117"/>
    </source>
</evidence>
<feature type="region of interest" description="Disordered" evidence="9">
    <location>
        <begin position="1"/>
        <end position="24"/>
    </location>
</feature>
<dbReference type="PANTHER" id="PTHR16062:SF19">
    <property type="entry name" value="PROTEIN POLYBROMO-1"/>
    <property type="match status" value="1"/>
</dbReference>
<feature type="domain" description="Bromo" evidence="10">
    <location>
        <begin position="47"/>
        <end position="117"/>
    </location>
</feature>
<dbReference type="InterPro" id="IPR018359">
    <property type="entry name" value="Bromodomain_CS"/>
</dbReference>
<gene>
    <name evidence="11" type="ORF">XAT740_LOCUS39818</name>
</gene>
<reference evidence="11" key="1">
    <citation type="submission" date="2021-02" db="EMBL/GenBank/DDBJ databases">
        <authorList>
            <person name="Nowell W R."/>
        </authorList>
    </citation>
    <scope>NUCLEOTIDE SEQUENCE</scope>
</reference>
<comment type="subcellular location">
    <subcellularLocation>
        <location evidence="1">Nucleus</location>
    </subcellularLocation>
</comment>
<feature type="compositionally biased region" description="Acidic residues" evidence="9">
    <location>
        <begin position="270"/>
        <end position="294"/>
    </location>
</feature>
<feature type="domain" description="Bromo" evidence="10">
    <location>
        <begin position="154"/>
        <end position="224"/>
    </location>
</feature>
<evidence type="ECO:0000259" key="10">
    <source>
        <dbReference type="PROSITE" id="PS50014"/>
    </source>
</evidence>
<dbReference type="Proteomes" id="UP000663828">
    <property type="component" value="Unassembled WGS sequence"/>
</dbReference>
<evidence type="ECO:0000256" key="9">
    <source>
        <dbReference type="SAM" id="MobiDB-lite"/>
    </source>
</evidence>
<feature type="non-terminal residue" evidence="11">
    <location>
        <position position="1"/>
    </location>
</feature>
<keyword evidence="3" id="KW-0156">Chromatin regulator</keyword>
<keyword evidence="12" id="KW-1185">Reference proteome</keyword>
<dbReference type="GO" id="GO:0016586">
    <property type="term" value="C:RSC-type complex"/>
    <property type="evidence" value="ECO:0007669"/>
    <property type="project" value="InterPro"/>
</dbReference>
<dbReference type="PROSITE" id="PS50014">
    <property type="entry name" value="BROMODOMAIN_2"/>
    <property type="match status" value="2"/>
</dbReference>
<dbReference type="SMART" id="SM00297">
    <property type="entry name" value="BROMO"/>
    <property type="match status" value="2"/>
</dbReference>
<dbReference type="SUPFAM" id="SSF47370">
    <property type="entry name" value="Bromodomain"/>
    <property type="match status" value="2"/>
</dbReference>
<dbReference type="InterPro" id="IPR036427">
    <property type="entry name" value="Bromodomain-like_sf"/>
</dbReference>
<dbReference type="EMBL" id="CAJNOR010004457">
    <property type="protein sequence ID" value="CAF1503811.1"/>
    <property type="molecule type" value="Genomic_DNA"/>
</dbReference>
<name>A0A815TJH6_ADIRI</name>
<evidence type="ECO:0000256" key="8">
    <source>
        <dbReference type="PROSITE-ProRule" id="PRU00035"/>
    </source>
</evidence>
<dbReference type="GO" id="GO:0003682">
    <property type="term" value="F:chromatin binding"/>
    <property type="evidence" value="ECO:0007669"/>
    <property type="project" value="TreeGrafter"/>
</dbReference>
<organism evidence="11 12">
    <name type="scientific">Adineta ricciae</name>
    <name type="common">Rotifer</name>
    <dbReference type="NCBI Taxonomy" id="249248"/>
    <lineage>
        <taxon>Eukaryota</taxon>
        <taxon>Metazoa</taxon>
        <taxon>Spiralia</taxon>
        <taxon>Gnathifera</taxon>
        <taxon>Rotifera</taxon>
        <taxon>Eurotatoria</taxon>
        <taxon>Bdelloidea</taxon>
        <taxon>Adinetida</taxon>
        <taxon>Adinetidae</taxon>
        <taxon>Adineta</taxon>
    </lineage>
</organism>
<dbReference type="AlphaFoldDB" id="A0A815TJH6"/>
<dbReference type="PRINTS" id="PR00503">
    <property type="entry name" value="BROMODOMAIN"/>
</dbReference>
<keyword evidence="5 8" id="KW-0103">Bromodomain</keyword>
<dbReference type="InterPro" id="IPR001487">
    <property type="entry name" value="Bromodomain"/>
</dbReference>
<dbReference type="Pfam" id="PF00439">
    <property type="entry name" value="Bromodomain"/>
    <property type="match status" value="2"/>
</dbReference>
<feature type="region of interest" description="Disordered" evidence="9">
    <location>
        <begin position="265"/>
        <end position="294"/>
    </location>
</feature>
<dbReference type="PANTHER" id="PTHR16062">
    <property type="entry name" value="SWI/SNF-RELATED"/>
    <property type="match status" value="1"/>
</dbReference>
<protein>
    <recommendedName>
        <fullName evidence="10">Bromo domain-containing protein</fullName>
    </recommendedName>
</protein>
<keyword evidence="4" id="KW-0805">Transcription regulation</keyword>
<dbReference type="GO" id="GO:0006338">
    <property type="term" value="P:chromatin remodeling"/>
    <property type="evidence" value="ECO:0007669"/>
    <property type="project" value="InterPro"/>
</dbReference>
<evidence type="ECO:0000256" key="2">
    <source>
        <dbReference type="ARBA" id="ARBA00022737"/>
    </source>
</evidence>
<dbReference type="Gene3D" id="1.20.920.10">
    <property type="entry name" value="Bromodomain-like"/>
    <property type="match status" value="2"/>
</dbReference>
<dbReference type="PROSITE" id="PS00633">
    <property type="entry name" value="BROMODOMAIN_1"/>
    <property type="match status" value="2"/>
</dbReference>
<evidence type="ECO:0000313" key="12">
    <source>
        <dbReference type="Proteomes" id="UP000663828"/>
    </source>
</evidence>
<evidence type="ECO:0000256" key="7">
    <source>
        <dbReference type="ARBA" id="ARBA00023242"/>
    </source>
</evidence>
<evidence type="ECO:0000313" key="11">
    <source>
        <dbReference type="EMBL" id="CAF1503811.1"/>
    </source>
</evidence>
<keyword evidence="6" id="KW-0804">Transcription</keyword>
<sequence>MPKRVHSASDRDESESTGPSKRTRKVADLADICQEFYNDVRAHKTDDGRNPSESFVRLPNKRASADYYNSISDPIDFTQIQQKIHSEEYTTLEQLYDDIELLINNAKSFYRKNSSEWKDANELSKYFYSKTKSETIDSYYFEEFFTAIYNAQIDDRPITDIFLFLPSRKIYPDYYLIVTKPIDLKMIAMKIQNNEYCTLDDMENDLLLMIANARKYNDPKSQIYKDACALKKIITNVRNELDSALKSSNDRLRLRKRDVLLSSEVANTEYPEEPDDEEILPSQTDDADSETSSLGDEDDLYRILYNAVRYYKLGAQSLIDPFMKLPNRRFHQDY</sequence>
<comment type="caution">
    <text evidence="11">The sequence shown here is derived from an EMBL/GenBank/DDBJ whole genome shotgun (WGS) entry which is preliminary data.</text>
</comment>
<evidence type="ECO:0000256" key="4">
    <source>
        <dbReference type="ARBA" id="ARBA00023015"/>
    </source>
</evidence>
<proteinExistence type="predicted"/>
<dbReference type="InterPro" id="IPR037382">
    <property type="entry name" value="Rsc/polybromo"/>
</dbReference>
<accession>A0A815TJH6</accession>
<dbReference type="GO" id="GO:0006368">
    <property type="term" value="P:transcription elongation by RNA polymerase II"/>
    <property type="evidence" value="ECO:0007669"/>
    <property type="project" value="TreeGrafter"/>
</dbReference>
<evidence type="ECO:0000256" key="3">
    <source>
        <dbReference type="ARBA" id="ARBA00022853"/>
    </source>
</evidence>
<keyword evidence="7" id="KW-0539">Nucleus</keyword>
<evidence type="ECO:0000256" key="6">
    <source>
        <dbReference type="ARBA" id="ARBA00023163"/>
    </source>
</evidence>
<evidence type="ECO:0000256" key="1">
    <source>
        <dbReference type="ARBA" id="ARBA00004123"/>
    </source>
</evidence>
<keyword evidence="2" id="KW-0677">Repeat</keyword>